<name>A0A545U0S1_9GAMM</name>
<keyword evidence="2" id="KW-1185">Reference proteome</keyword>
<dbReference type="Gene3D" id="2.60.120.10">
    <property type="entry name" value="Jelly Rolls"/>
    <property type="match status" value="1"/>
</dbReference>
<comment type="caution">
    <text evidence="1">The sequence shown here is derived from an EMBL/GenBank/DDBJ whole genome shotgun (WGS) entry which is preliminary data.</text>
</comment>
<dbReference type="AlphaFoldDB" id="A0A545U0S1"/>
<reference evidence="1 2" key="1">
    <citation type="submission" date="2019-07" db="EMBL/GenBank/DDBJ databases">
        <title>Draft genome for Aliikangiella sp. M105.</title>
        <authorList>
            <person name="Wang G."/>
        </authorList>
    </citation>
    <scope>NUCLEOTIDE SEQUENCE [LARGE SCALE GENOMIC DNA]</scope>
    <source>
        <strain evidence="1 2">M105</strain>
    </source>
</reference>
<organism evidence="1 2">
    <name type="scientific">Aliikangiella coralliicola</name>
    <dbReference type="NCBI Taxonomy" id="2592383"/>
    <lineage>
        <taxon>Bacteria</taxon>
        <taxon>Pseudomonadati</taxon>
        <taxon>Pseudomonadota</taxon>
        <taxon>Gammaproteobacteria</taxon>
        <taxon>Oceanospirillales</taxon>
        <taxon>Pleioneaceae</taxon>
        <taxon>Aliikangiella</taxon>
    </lineage>
</organism>
<dbReference type="InterPro" id="IPR011051">
    <property type="entry name" value="RmlC_Cupin_sf"/>
</dbReference>
<dbReference type="SUPFAM" id="SSF51182">
    <property type="entry name" value="RmlC-like cupins"/>
    <property type="match status" value="1"/>
</dbReference>
<evidence type="ECO:0000313" key="2">
    <source>
        <dbReference type="Proteomes" id="UP000315439"/>
    </source>
</evidence>
<dbReference type="OrthoDB" id="9796518at2"/>
<sequence length="132" mass="15239">MQVIEHDGQIISIIYRDEDWVKGLNFITPGDMFVQVGSWWYDQGKVLAKHVHKDFDRVAKRTQECVYVRKGSMRVTVYTEELAVLDTFDLKEGELAVFAYGGHGYEILEDDTQIIESKNGPFIDVDTDKTKF</sequence>
<dbReference type="Proteomes" id="UP000315439">
    <property type="component" value="Unassembled WGS sequence"/>
</dbReference>
<proteinExistence type="predicted"/>
<accession>A0A545U0S1</accession>
<dbReference type="InterPro" id="IPR014710">
    <property type="entry name" value="RmlC-like_jellyroll"/>
</dbReference>
<dbReference type="EMBL" id="VIKS01000015">
    <property type="protein sequence ID" value="TQV83003.1"/>
    <property type="molecule type" value="Genomic_DNA"/>
</dbReference>
<dbReference type="RefSeq" id="WP_142934815.1">
    <property type="nucleotide sequence ID" value="NZ_ML660171.1"/>
</dbReference>
<evidence type="ECO:0000313" key="1">
    <source>
        <dbReference type="EMBL" id="TQV83003.1"/>
    </source>
</evidence>
<gene>
    <name evidence="1" type="ORF">FLL46_24880</name>
</gene>
<protein>
    <submittedName>
        <fullName evidence="1">Uncharacterized protein</fullName>
    </submittedName>
</protein>